<evidence type="ECO:0000313" key="2">
    <source>
        <dbReference type="EMBL" id="SMX53882.1"/>
    </source>
</evidence>
<keyword evidence="3" id="KW-1185">Reference proteome</keyword>
<sequence>MPIYEYTCQDCNTRFEILRPMHEADAPLTCTQCQGHHLKRNLSLFNASSAGRIIAGGGQCSTCSGGSCSTCGSH</sequence>
<dbReference type="InterPro" id="IPR013429">
    <property type="entry name" value="Regulatory_FmdB_Zinc_ribbon"/>
</dbReference>
<dbReference type="SMART" id="SM00834">
    <property type="entry name" value="CxxC_CXXC_SSSS"/>
    <property type="match status" value="1"/>
</dbReference>
<dbReference type="AlphaFoldDB" id="A0A1Y6K2F6"/>
<dbReference type="EMBL" id="LT859958">
    <property type="protein sequence ID" value="SMX53882.1"/>
    <property type="molecule type" value="Genomic_DNA"/>
</dbReference>
<dbReference type="OrthoDB" id="9813321at2"/>
<proteinExistence type="predicted"/>
<dbReference type="RefSeq" id="WP_087861790.1">
    <property type="nucleotide sequence ID" value="NZ_LT859958.1"/>
</dbReference>
<accession>A0A1Y6K2F6</accession>
<protein>
    <submittedName>
        <fullName evidence="2">Putative regulatory protein, FmdB family</fullName>
    </submittedName>
</protein>
<gene>
    <name evidence="2" type="ORF">CFX1CAM_0817</name>
</gene>
<feature type="domain" description="Putative regulatory protein FmdB zinc ribbon" evidence="1">
    <location>
        <begin position="1"/>
        <end position="43"/>
    </location>
</feature>
<dbReference type="Proteomes" id="UP000195514">
    <property type="component" value="Chromosome I"/>
</dbReference>
<reference evidence="3" key="1">
    <citation type="submission" date="2017-05" db="EMBL/GenBank/DDBJ databases">
        <authorList>
            <person name="Kirkegaard R."/>
            <person name="Mcilroy J S."/>
        </authorList>
    </citation>
    <scope>NUCLEOTIDE SEQUENCE [LARGE SCALE GENOMIC DNA]</scope>
</reference>
<dbReference type="NCBIfam" id="TIGR02605">
    <property type="entry name" value="CxxC_CxxC_SSSS"/>
    <property type="match status" value="1"/>
</dbReference>
<evidence type="ECO:0000259" key="1">
    <source>
        <dbReference type="SMART" id="SM00834"/>
    </source>
</evidence>
<dbReference type="Pfam" id="PF09723">
    <property type="entry name" value="Zn_ribbon_8"/>
    <property type="match status" value="1"/>
</dbReference>
<dbReference type="KEGG" id="abat:CFX1CAM_0817"/>
<name>A0A1Y6K2F6_9CHLR</name>
<organism evidence="2 3">
    <name type="scientific">Candidatus Brevifilum fermentans</name>
    <dbReference type="NCBI Taxonomy" id="1986204"/>
    <lineage>
        <taxon>Bacteria</taxon>
        <taxon>Bacillati</taxon>
        <taxon>Chloroflexota</taxon>
        <taxon>Anaerolineae</taxon>
        <taxon>Anaerolineales</taxon>
        <taxon>Anaerolineaceae</taxon>
        <taxon>Candidatus Brevifilum</taxon>
    </lineage>
</organism>
<evidence type="ECO:0000313" key="3">
    <source>
        <dbReference type="Proteomes" id="UP000195514"/>
    </source>
</evidence>